<dbReference type="CDD" id="cd00009">
    <property type="entry name" value="AAA"/>
    <property type="match status" value="1"/>
</dbReference>
<evidence type="ECO:0000256" key="8">
    <source>
        <dbReference type="ARBA" id="ARBA00022842"/>
    </source>
</evidence>
<feature type="compositionally biased region" description="Basic and acidic residues" evidence="12">
    <location>
        <begin position="146"/>
        <end position="160"/>
    </location>
</feature>
<dbReference type="HOGENOM" id="CLU_012774_5_1_1"/>
<evidence type="ECO:0000256" key="6">
    <source>
        <dbReference type="ARBA" id="ARBA00022741"/>
    </source>
</evidence>
<keyword evidence="5" id="KW-0479">Metal-binding</keyword>
<evidence type="ECO:0000256" key="3">
    <source>
        <dbReference type="ARBA" id="ARBA00019081"/>
    </source>
</evidence>
<feature type="compositionally biased region" description="Basic and acidic residues" evidence="12">
    <location>
        <begin position="70"/>
        <end position="84"/>
    </location>
</feature>
<dbReference type="SMR" id="Q9XX17"/>
<dbReference type="PANTHER" id="PTHR10763:SF23">
    <property type="entry name" value="ORIGIN RECOGNITION COMPLEX SUBUNIT 1"/>
    <property type="match status" value="1"/>
</dbReference>
<dbReference type="SMART" id="SM00382">
    <property type="entry name" value="AAA"/>
    <property type="match status" value="1"/>
</dbReference>
<dbReference type="Gene3D" id="3.40.50.300">
    <property type="entry name" value="P-loop containing nucleotide triphosphate hydrolases"/>
    <property type="match status" value="1"/>
</dbReference>
<dbReference type="GO" id="GO:0006270">
    <property type="term" value="P:DNA replication initiation"/>
    <property type="evidence" value="ECO:0000318"/>
    <property type="project" value="GO_Central"/>
</dbReference>
<comment type="function">
    <text evidence="11">Component of the origin recognition complex (ORC) that binds origins of replication. DNA-binding is ATP-dependent, however specific DNA sequences that define origins of replication have not been identified so far. ORC is required to assemble the pre-replication complex necessary to initiate DNA replication.</text>
</comment>
<keyword evidence="9 11" id="KW-0238">DNA-binding</keyword>
<dbReference type="GO" id="GO:0005664">
    <property type="term" value="C:nuclear origin of replication recognition complex"/>
    <property type="evidence" value="ECO:0000318"/>
    <property type="project" value="GO_Central"/>
</dbReference>
<dbReference type="UCSC" id="Y39A1A.12.2">
    <property type="organism name" value="c. elegans"/>
</dbReference>
<dbReference type="EMBL" id="BX284603">
    <property type="protein sequence ID" value="CAA21023.1"/>
    <property type="molecule type" value="Genomic_DNA"/>
</dbReference>
<dbReference type="STRING" id="6239.Y39A1A.12.1"/>
<evidence type="ECO:0000256" key="4">
    <source>
        <dbReference type="ARBA" id="ARBA00022705"/>
    </source>
</evidence>
<evidence type="ECO:0000256" key="7">
    <source>
        <dbReference type="ARBA" id="ARBA00022840"/>
    </source>
</evidence>
<evidence type="ECO:0000256" key="1">
    <source>
        <dbReference type="ARBA" id="ARBA00004123"/>
    </source>
</evidence>
<dbReference type="GO" id="GO:0003688">
    <property type="term" value="F:DNA replication origin binding"/>
    <property type="evidence" value="ECO:0000318"/>
    <property type="project" value="GO_Central"/>
</dbReference>
<dbReference type="RefSeq" id="NP_499347.1">
    <property type="nucleotide sequence ID" value="NM_066946.7"/>
</dbReference>
<dbReference type="AlphaFoldDB" id="Q9XX17"/>
<dbReference type="PaxDb" id="6239-Y39A1A.12"/>
<evidence type="ECO:0000256" key="5">
    <source>
        <dbReference type="ARBA" id="ARBA00022723"/>
    </source>
</evidence>
<dbReference type="InterPro" id="IPR027417">
    <property type="entry name" value="P-loop_NTPase"/>
</dbReference>
<dbReference type="PIR" id="T26734">
    <property type="entry name" value="T26734"/>
</dbReference>
<feature type="compositionally biased region" description="Low complexity" evidence="12">
    <location>
        <begin position="134"/>
        <end position="145"/>
    </location>
</feature>
<dbReference type="GO" id="GO:0033314">
    <property type="term" value="P:mitotic DNA replication checkpoint signaling"/>
    <property type="evidence" value="ECO:0000318"/>
    <property type="project" value="GO_Central"/>
</dbReference>
<dbReference type="CTD" id="176486"/>
<dbReference type="PANTHER" id="PTHR10763">
    <property type="entry name" value="CELL DIVISION CONTROL PROTEIN 6-RELATED"/>
    <property type="match status" value="1"/>
</dbReference>
<evidence type="ECO:0000256" key="12">
    <source>
        <dbReference type="SAM" id="MobiDB-lite"/>
    </source>
</evidence>
<keyword evidence="6 11" id="KW-0547">Nucleotide-binding</keyword>
<dbReference type="Reactome" id="R-CEL-68949">
    <property type="pathway name" value="Orc1 removal from chromatin"/>
</dbReference>
<keyword evidence="4 11" id="KW-0235">DNA replication</keyword>
<comment type="subunit">
    <text evidence="11">ORC is composed of six subunits.</text>
</comment>
<evidence type="ECO:0000313" key="17">
    <source>
        <dbReference type="WormBase" id="Y39A1A.12"/>
    </source>
</evidence>
<dbReference type="InterPro" id="IPR015163">
    <property type="entry name" value="Cdc6_C"/>
</dbReference>
<feature type="compositionally biased region" description="Low complexity" evidence="12">
    <location>
        <begin position="52"/>
        <end position="62"/>
    </location>
</feature>
<dbReference type="PRO" id="PR:Q9XX17"/>
<feature type="domain" description="Cdc6 C-terminal" evidence="14">
    <location>
        <begin position="542"/>
        <end position="623"/>
    </location>
</feature>
<dbReference type="PhylomeDB" id="Q9XX17"/>
<dbReference type="OrthoDB" id="1926878at2759"/>
<dbReference type="GO" id="GO:0016887">
    <property type="term" value="F:ATP hydrolysis activity"/>
    <property type="evidence" value="ECO:0007669"/>
    <property type="project" value="InterPro"/>
</dbReference>
<evidence type="ECO:0000259" key="14">
    <source>
        <dbReference type="SMART" id="SM01074"/>
    </source>
</evidence>
<dbReference type="SMART" id="SM01074">
    <property type="entry name" value="Cdc6_C"/>
    <property type="match status" value="1"/>
</dbReference>
<dbReference type="eggNOG" id="KOG1514">
    <property type="taxonomic scope" value="Eukaryota"/>
</dbReference>
<proteinExistence type="evidence at protein level"/>
<dbReference type="WormBase" id="Y39A1A.12">
    <property type="protein sequence ID" value="CE19131"/>
    <property type="gene ID" value="WBGene00012650"/>
    <property type="gene designation" value="orc-1"/>
</dbReference>
<dbReference type="OMA" id="YKNYCII"/>
<keyword evidence="8" id="KW-0460">Magnesium</keyword>
<dbReference type="FunFam" id="3.40.50.300:FF:000199">
    <property type="entry name" value="Origin recognition complex subunit 1"/>
    <property type="match status" value="1"/>
</dbReference>
<dbReference type="InterPro" id="IPR003593">
    <property type="entry name" value="AAA+_ATPase"/>
</dbReference>
<evidence type="ECO:0000313" key="16">
    <source>
        <dbReference type="Proteomes" id="UP000001940"/>
    </source>
</evidence>
<name>Q9XX17_CAEEL</name>
<comment type="subcellular location">
    <subcellularLocation>
        <location evidence="1 11">Nucleus</location>
    </subcellularLocation>
</comment>
<accession>Q9XX17</accession>
<dbReference type="Pfam" id="PF00004">
    <property type="entry name" value="AAA"/>
    <property type="match status" value="1"/>
</dbReference>
<dbReference type="InterPro" id="IPR050311">
    <property type="entry name" value="ORC1/CDC6"/>
</dbReference>
<dbReference type="Bgee" id="WBGene00012650">
    <property type="expression patterns" value="Expressed in germ line (C elegans) and 4 other cell types or tissues"/>
</dbReference>
<organism evidence="15 16">
    <name type="scientific">Caenorhabditis elegans</name>
    <dbReference type="NCBI Taxonomy" id="6239"/>
    <lineage>
        <taxon>Eukaryota</taxon>
        <taxon>Metazoa</taxon>
        <taxon>Ecdysozoa</taxon>
        <taxon>Nematoda</taxon>
        <taxon>Chromadorea</taxon>
        <taxon>Rhabditida</taxon>
        <taxon>Rhabditina</taxon>
        <taxon>Rhabditomorpha</taxon>
        <taxon>Rhabditoidea</taxon>
        <taxon>Rhabditidae</taxon>
        <taxon>Peloderinae</taxon>
        <taxon>Caenorhabditis</taxon>
    </lineage>
</organism>
<evidence type="ECO:0000259" key="13">
    <source>
        <dbReference type="SMART" id="SM00382"/>
    </source>
</evidence>
<dbReference type="PeptideAtlas" id="Q9XX17"/>
<dbReference type="Reactome" id="R-CEL-68962">
    <property type="pathway name" value="Activation of the pre-replicative complex"/>
</dbReference>
<dbReference type="FunCoup" id="Q9XX17">
    <property type="interactions" value="250"/>
</dbReference>
<keyword evidence="16" id="KW-1185">Reference proteome</keyword>
<comment type="similarity">
    <text evidence="2 11">Belongs to the ORC1 family.</text>
</comment>
<feature type="compositionally biased region" description="Acidic residues" evidence="12">
    <location>
        <begin position="88"/>
        <end position="102"/>
    </location>
</feature>
<keyword evidence="7 11" id="KW-0067">ATP-binding</keyword>
<dbReference type="SUPFAM" id="SSF52540">
    <property type="entry name" value="P-loop containing nucleoside triphosphate hydrolases"/>
    <property type="match status" value="1"/>
</dbReference>
<keyword evidence="10 11" id="KW-0539">Nucleus</keyword>
<dbReference type="AGR" id="WB:WBGene00012650"/>
<dbReference type="InterPro" id="IPR054425">
    <property type="entry name" value="Cdc6_ORC1-like_ATPase_lid"/>
</dbReference>
<dbReference type="InterPro" id="IPR003959">
    <property type="entry name" value="ATPase_AAA_core"/>
</dbReference>
<evidence type="ECO:0000256" key="11">
    <source>
        <dbReference type="RuleBase" id="RU365058"/>
    </source>
</evidence>
<evidence type="ECO:0000256" key="10">
    <source>
        <dbReference type="ARBA" id="ARBA00023242"/>
    </source>
</evidence>
<dbReference type="Pfam" id="PF22606">
    <property type="entry name" value="Cdc6-ORC-like_ATPase_lid"/>
    <property type="match status" value="1"/>
</dbReference>
<sequence length="636" mass="72148">MNTRKSETSKTVSATPVKRRSTRITNLPKSAPKIVKRSSVRLRGAPQCTYKSDSSSSSSSSDSDGEDEYAATKDELKAVDHDNQMEIDFSDEIGENFSEEDSCSDKENRRVTRSRTPTRLEETPSKRLARELSKASVSKVSTSKTLFKESKSPRKVEISRKTNKARVFQEEDDDDEDDFSDEIDEKFYSKTNKRTPITIKIPSKMITQKVTPLVISKTPGGTLRTRRRARQNSEELEDLVDPLDSRSASTLKELASRLHLSKVPEKLPCRDIESREIEKFIREVIDPKRGESSAMYISGVPGTGKTATVRAVVNSMKKSKKCQKFVYVEVNAMIFKKTVFVEIYNGIQEEYNISKKPQRAKITATAARQELNSIFKREDPKRPPIVVLIDELDSLCNRKQDVLYDIFEWTALPQSKVTIIGIANTLDFPERMLCQRNASRLDKRRLVFQPYQHEQIEEIVRARLQGSNLIDPKAVELVAKKVAMNTGDLRQALDFLCRAIRVAVERKSEKLELSHVIAAQNAVLEPLKYRLVKGLRLHQFTLFRTIESMTREQEEIIFANIYKNYCIICSEVSGIGPATDSFAYGMLLQLASTSLINLSKGDHGMMNRRVKLGMTSMEAEKAIKAAIEKNKSIYSI</sequence>
<dbReference type="GO" id="GO:0005524">
    <property type="term" value="F:ATP binding"/>
    <property type="evidence" value="ECO:0007669"/>
    <property type="project" value="UniProtKB-KW"/>
</dbReference>
<dbReference type="KEGG" id="cel:CELE_Y39A1A.12"/>
<reference evidence="15 16" key="1">
    <citation type="journal article" date="1998" name="Science">
        <title>Genome sequence of the nematode C. elegans: a platform for investigating biology.</title>
        <authorList>
            <consortium name="The C. elegans sequencing consortium"/>
            <person name="Sulson J.E."/>
            <person name="Waterston R."/>
        </authorList>
    </citation>
    <scope>NUCLEOTIDE SEQUENCE [LARGE SCALE GENOMIC DNA]</scope>
    <source>
        <strain evidence="15 16">Bristol N2</strain>
    </source>
</reference>
<feature type="region of interest" description="Disordered" evidence="12">
    <location>
        <begin position="1"/>
        <end position="160"/>
    </location>
</feature>
<gene>
    <name evidence="15 17" type="primary">orc-1</name>
    <name evidence="15" type="ORF">CELE_Y39A1A.12</name>
    <name evidence="17" type="ORF">Y39A1A.12</name>
</gene>
<dbReference type="GO" id="GO:0046872">
    <property type="term" value="F:metal ion binding"/>
    <property type="evidence" value="ECO:0007669"/>
    <property type="project" value="UniProtKB-KW"/>
</dbReference>
<dbReference type="Proteomes" id="UP000001940">
    <property type="component" value="Chromosome III"/>
</dbReference>
<evidence type="ECO:0000256" key="2">
    <source>
        <dbReference type="ARBA" id="ARBA00008398"/>
    </source>
</evidence>
<evidence type="ECO:0000313" key="15">
    <source>
        <dbReference type="EMBL" id="CAA21023.1"/>
    </source>
</evidence>
<keyword evidence="18" id="KW-1267">Proteomics identification</keyword>
<feature type="domain" description="AAA+ ATPase" evidence="13">
    <location>
        <begin position="291"/>
        <end position="452"/>
    </location>
</feature>
<protein>
    <recommendedName>
        <fullName evidence="3 11">Origin recognition complex subunit 1</fullName>
    </recommendedName>
</protein>
<dbReference type="GeneID" id="176486"/>
<feature type="compositionally biased region" description="Basic and acidic residues" evidence="12">
    <location>
        <begin position="118"/>
        <end position="133"/>
    </location>
</feature>
<dbReference type="Reactome" id="R-CEL-68616">
    <property type="pathway name" value="Assembly of the ORC complex at the origin of replication"/>
</dbReference>
<dbReference type="InParanoid" id="Q9XX17"/>
<evidence type="ECO:0007829" key="18">
    <source>
        <dbReference type="PeptideAtlas" id="Q9XX17"/>
    </source>
</evidence>
<evidence type="ECO:0000256" key="9">
    <source>
        <dbReference type="ARBA" id="ARBA00023125"/>
    </source>
</evidence>